<keyword evidence="1" id="KW-0732">Signal</keyword>
<protein>
    <recommendedName>
        <fullName evidence="4">DUF3016 domain-containing protein</fullName>
    </recommendedName>
</protein>
<name>A0A1H7N8S7_9GAMM</name>
<evidence type="ECO:0008006" key="4">
    <source>
        <dbReference type="Google" id="ProtNLM"/>
    </source>
</evidence>
<accession>A0A1H7N8S7</accession>
<evidence type="ECO:0000313" key="3">
    <source>
        <dbReference type="Proteomes" id="UP000199297"/>
    </source>
</evidence>
<dbReference type="OrthoDB" id="195620at2"/>
<gene>
    <name evidence="2" type="ORF">SAMN05216262_10757</name>
</gene>
<dbReference type="InterPro" id="IPR021557">
    <property type="entry name" value="DUF3016"/>
</dbReference>
<dbReference type="Proteomes" id="UP000199297">
    <property type="component" value="Unassembled WGS sequence"/>
</dbReference>
<evidence type="ECO:0000313" key="2">
    <source>
        <dbReference type="EMBL" id="SEL19669.1"/>
    </source>
</evidence>
<evidence type="ECO:0000256" key="1">
    <source>
        <dbReference type="SAM" id="SignalP"/>
    </source>
</evidence>
<dbReference type="RefSeq" id="WP_092251348.1">
    <property type="nucleotide sequence ID" value="NZ_FOBI01000007.1"/>
</dbReference>
<sequence>MMKKFIGCLLGFAALMTQVSALQAAEVEVKWTNPDKYTDIDAGEEHRKHFKARVFKSFEEHFVKMAALLPAQHKLVLDITDVDLAGDVNFGGTRRIRIVKELFFPRLEFNYQLLNADNSVVKSAEVALKDMSFLMHSGLKYRSKSFGYEKEMFDKWFYNTFANELVK</sequence>
<proteinExistence type="predicted"/>
<reference evidence="3" key="1">
    <citation type="submission" date="2016-10" db="EMBL/GenBank/DDBJ databases">
        <authorList>
            <person name="Varghese N."/>
            <person name="Submissions S."/>
        </authorList>
    </citation>
    <scope>NUCLEOTIDE SEQUENCE [LARGE SCALE GENOMIC DNA]</scope>
    <source>
        <strain evidence="3">CGMCC 1.9127</strain>
    </source>
</reference>
<keyword evidence="3" id="KW-1185">Reference proteome</keyword>
<dbReference type="AlphaFoldDB" id="A0A1H7N8S7"/>
<dbReference type="STRING" id="641665.GCA_002104455_03405"/>
<dbReference type="Pfam" id="PF11454">
    <property type="entry name" value="DUF3016"/>
    <property type="match status" value="1"/>
</dbReference>
<feature type="chain" id="PRO_5011479954" description="DUF3016 domain-containing protein" evidence="1">
    <location>
        <begin position="25"/>
        <end position="167"/>
    </location>
</feature>
<dbReference type="EMBL" id="FOBI01000007">
    <property type="protein sequence ID" value="SEL19669.1"/>
    <property type="molecule type" value="Genomic_DNA"/>
</dbReference>
<feature type="signal peptide" evidence="1">
    <location>
        <begin position="1"/>
        <end position="24"/>
    </location>
</feature>
<organism evidence="2 3">
    <name type="scientific">Colwellia chukchiensis</name>
    <dbReference type="NCBI Taxonomy" id="641665"/>
    <lineage>
        <taxon>Bacteria</taxon>
        <taxon>Pseudomonadati</taxon>
        <taxon>Pseudomonadota</taxon>
        <taxon>Gammaproteobacteria</taxon>
        <taxon>Alteromonadales</taxon>
        <taxon>Colwelliaceae</taxon>
        <taxon>Colwellia</taxon>
    </lineage>
</organism>